<dbReference type="Gene3D" id="1.10.1780.10">
    <property type="entry name" value="Clp, N-terminal domain"/>
    <property type="match status" value="1"/>
</dbReference>
<gene>
    <name evidence="3" type="ORF">BJ987_006160</name>
</gene>
<dbReference type="GO" id="GO:0006508">
    <property type="term" value="P:proteolysis"/>
    <property type="evidence" value="ECO:0007669"/>
    <property type="project" value="UniProtKB-KW"/>
</dbReference>
<proteinExistence type="predicted"/>
<dbReference type="RefSeq" id="WP_209896543.1">
    <property type="nucleotide sequence ID" value="NZ_JAGGMR010000001.1"/>
</dbReference>
<dbReference type="InterPro" id="IPR004176">
    <property type="entry name" value="Clp_R_N"/>
</dbReference>
<dbReference type="GO" id="GO:0008233">
    <property type="term" value="F:peptidase activity"/>
    <property type="evidence" value="ECO:0007669"/>
    <property type="project" value="UniProtKB-KW"/>
</dbReference>
<dbReference type="Pfam" id="PF02861">
    <property type="entry name" value="Clp_N"/>
    <property type="match status" value="1"/>
</dbReference>
<dbReference type="PROSITE" id="PS51903">
    <property type="entry name" value="CLP_R"/>
    <property type="match status" value="1"/>
</dbReference>
<dbReference type="PANTHER" id="PTHR47016:SF5">
    <property type="entry name" value="CLP DOMAIN SUPERFAMILY PROTEIN"/>
    <property type="match status" value="1"/>
</dbReference>
<keyword evidence="1" id="KW-0677">Repeat</keyword>
<accession>A0ABS4QNG9</accession>
<dbReference type="InterPro" id="IPR036628">
    <property type="entry name" value="Clp_N_dom_sf"/>
</dbReference>
<evidence type="ECO:0000259" key="2">
    <source>
        <dbReference type="PROSITE" id="PS51903"/>
    </source>
</evidence>
<sequence length="249" mass="26543">MPKINVYVPDELAEAIKVTGVPVSAICQRALEQSVRRVTAIRATVLGDLDTDDPTAQLARFTDRTREVIRLAVEQARIERGHDVGTEHLLHALLAQGTNLAVQVLRAMEVDPAQVQRALAAATSSTTASTTDSSGTRFSGSAANAFELTVIEAMALGHNYVGCEHLLLGLIGEPDGTGGQVLRDMGIDQRSARRAVVAALAGYTHLRAQSAETATTDASAMIAAVVRAELRPVLDRIERLEQRSDVSQG</sequence>
<comment type="caution">
    <text evidence="3">The sequence shown here is derived from an EMBL/GenBank/DDBJ whole genome shotgun (WGS) entry which is preliminary data.</text>
</comment>
<feature type="domain" description="Clp R" evidence="2">
    <location>
        <begin position="58"/>
        <end position="202"/>
    </location>
</feature>
<keyword evidence="3" id="KW-0547">Nucleotide-binding</keyword>
<name>A0ABS4QNG9_9NOCA</name>
<keyword evidence="3" id="KW-0645">Protease</keyword>
<protein>
    <submittedName>
        <fullName evidence="3">ATP-dependent Clp protease ATP-binding subunit ClpC</fullName>
    </submittedName>
</protein>
<dbReference type="SUPFAM" id="SSF81923">
    <property type="entry name" value="Double Clp-N motif"/>
    <property type="match status" value="1"/>
</dbReference>
<dbReference type="Proteomes" id="UP001519325">
    <property type="component" value="Unassembled WGS sequence"/>
</dbReference>
<dbReference type="InterPro" id="IPR044217">
    <property type="entry name" value="CLPT1/2"/>
</dbReference>
<organism evidence="3 4">
    <name type="scientific">Nocardia goodfellowii</name>
    <dbReference type="NCBI Taxonomy" id="882446"/>
    <lineage>
        <taxon>Bacteria</taxon>
        <taxon>Bacillati</taxon>
        <taxon>Actinomycetota</taxon>
        <taxon>Actinomycetes</taxon>
        <taxon>Mycobacteriales</taxon>
        <taxon>Nocardiaceae</taxon>
        <taxon>Nocardia</taxon>
    </lineage>
</organism>
<evidence type="ECO:0000313" key="4">
    <source>
        <dbReference type="Proteomes" id="UP001519325"/>
    </source>
</evidence>
<evidence type="ECO:0000256" key="1">
    <source>
        <dbReference type="PROSITE-ProRule" id="PRU01251"/>
    </source>
</evidence>
<dbReference type="EMBL" id="JAGGMR010000001">
    <property type="protein sequence ID" value="MBP2193259.1"/>
    <property type="molecule type" value="Genomic_DNA"/>
</dbReference>
<dbReference type="GO" id="GO:0005524">
    <property type="term" value="F:ATP binding"/>
    <property type="evidence" value="ECO:0007669"/>
    <property type="project" value="UniProtKB-KW"/>
</dbReference>
<dbReference type="PANTHER" id="PTHR47016">
    <property type="entry name" value="ATP-DEPENDENT CLP PROTEASE ATP-BINDING SUBUNIT CLPT1, CHLOROPLASTIC"/>
    <property type="match status" value="1"/>
</dbReference>
<keyword evidence="3" id="KW-0378">Hydrolase</keyword>
<evidence type="ECO:0000313" key="3">
    <source>
        <dbReference type="EMBL" id="MBP2193259.1"/>
    </source>
</evidence>
<keyword evidence="4" id="KW-1185">Reference proteome</keyword>
<keyword evidence="3" id="KW-0067">ATP-binding</keyword>
<reference evidence="3 4" key="1">
    <citation type="submission" date="2021-03" db="EMBL/GenBank/DDBJ databases">
        <title>Sequencing the genomes of 1000 actinobacteria strains.</title>
        <authorList>
            <person name="Klenk H.-P."/>
        </authorList>
    </citation>
    <scope>NUCLEOTIDE SEQUENCE [LARGE SCALE GENOMIC DNA]</scope>
    <source>
        <strain evidence="3 4">DSM 45516</strain>
    </source>
</reference>